<reference evidence="1 2" key="1">
    <citation type="journal article" date="2015" name="ISME J.">
        <title>Genomic and phenotypic differentiation among Methanosarcina mazei populations from Columbia River sediment.</title>
        <authorList>
            <person name="Youngblut N.D."/>
            <person name="Wirth J.S."/>
            <person name="Henriksen J.R."/>
            <person name="Smith M."/>
            <person name="Simon H."/>
            <person name="Metcalf W.W."/>
            <person name="Whitaker R.J."/>
        </authorList>
    </citation>
    <scope>NUCLEOTIDE SEQUENCE [LARGE SCALE GENOMIC DNA]</scope>
    <source>
        <strain evidence="1 2">3.F.T.2.1</strain>
    </source>
</reference>
<dbReference type="PATRIC" id="fig|2209.70.peg.2647"/>
<proteinExistence type="predicted"/>
<protein>
    <submittedName>
        <fullName evidence="1">Uncharacterized protein</fullName>
    </submittedName>
</protein>
<gene>
    <name evidence="1" type="ORF">DU67_12100</name>
</gene>
<dbReference type="Proteomes" id="UP000034424">
    <property type="component" value="Unassembled WGS sequence"/>
</dbReference>
<comment type="caution">
    <text evidence="1">The sequence shown here is derived from an EMBL/GenBank/DDBJ whole genome shotgun (WGS) entry which is preliminary data.</text>
</comment>
<accession>A0A0F8HB89</accession>
<evidence type="ECO:0000313" key="1">
    <source>
        <dbReference type="EMBL" id="KKG64149.1"/>
    </source>
</evidence>
<dbReference type="AlphaFoldDB" id="A0A0F8HB89"/>
<dbReference type="EMBL" id="JJPL01000082">
    <property type="protein sequence ID" value="KKG64149.1"/>
    <property type="molecule type" value="Genomic_DNA"/>
</dbReference>
<sequence>MKSLATVYKRIKISMKEDCRDTVTTIGIKHFSRFSENLNYLILSFLGRTNCLCTAETIELNILQVVQLP</sequence>
<name>A0A0F8HB89_METMZ</name>
<dbReference type="RefSeq" id="WP_048049331.1">
    <property type="nucleotide sequence ID" value="NZ_JJPL01000082.1"/>
</dbReference>
<evidence type="ECO:0000313" key="2">
    <source>
        <dbReference type="Proteomes" id="UP000034424"/>
    </source>
</evidence>
<organism evidence="1 2">
    <name type="scientific">Methanosarcina mazei</name>
    <name type="common">Methanosarcina frisia</name>
    <dbReference type="NCBI Taxonomy" id="2209"/>
    <lineage>
        <taxon>Archaea</taxon>
        <taxon>Methanobacteriati</taxon>
        <taxon>Methanobacteriota</taxon>
        <taxon>Stenosarchaea group</taxon>
        <taxon>Methanomicrobia</taxon>
        <taxon>Methanosarcinales</taxon>
        <taxon>Methanosarcinaceae</taxon>
        <taxon>Methanosarcina</taxon>
    </lineage>
</organism>